<dbReference type="Proteomes" id="UP000054683">
    <property type="component" value="Unassembled WGS sequence"/>
</dbReference>
<gene>
    <name evidence="1" type="ORF">AWB69_07162</name>
</gene>
<proteinExistence type="predicted"/>
<name>A0A158J614_9BURK</name>
<organism evidence="1 2">
    <name type="scientific">Caballeronia udeis</name>
    <dbReference type="NCBI Taxonomy" id="1232866"/>
    <lineage>
        <taxon>Bacteria</taxon>
        <taxon>Pseudomonadati</taxon>
        <taxon>Pseudomonadota</taxon>
        <taxon>Betaproteobacteria</taxon>
        <taxon>Burkholderiales</taxon>
        <taxon>Burkholderiaceae</taxon>
        <taxon>Caballeronia</taxon>
    </lineage>
</organism>
<reference evidence="1 2" key="1">
    <citation type="submission" date="2016-01" db="EMBL/GenBank/DDBJ databases">
        <authorList>
            <person name="Oliw E.H."/>
        </authorList>
    </citation>
    <scope>NUCLEOTIDE SEQUENCE [LARGE SCALE GENOMIC DNA]</scope>
    <source>
        <strain evidence="1">LMG 27134</strain>
    </source>
</reference>
<protein>
    <submittedName>
        <fullName evidence="1">Uncharacterized protein</fullName>
    </submittedName>
</protein>
<evidence type="ECO:0000313" key="2">
    <source>
        <dbReference type="Proteomes" id="UP000054683"/>
    </source>
</evidence>
<dbReference type="EMBL" id="FCOK02000071">
    <property type="protein sequence ID" value="SAL63779.1"/>
    <property type="molecule type" value="Genomic_DNA"/>
</dbReference>
<sequence>MIAALGASRSNTDAPSRARPLAVDSLARAVFAQRIPPAKGNPRKTKQDWTQSTAFNSLSVKRNWYTPLLY</sequence>
<dbReference type="AlphaFoldDB" id="A0A158J614"/>
<accession>A0A158J614</accession>
<evidence type="ECO:0000313" key="1">
    <source>
        <dbReference type="EMBL" id="SAL63779.1"/>
    </source>
</evidence>